<dbReference type="Proteomes" id="UP000237889">
    <property type="component" value="Chromosome"/>
</dbReference>
<feature type="domain" description="UDP-3-O-[3-hydroxymyristoyl] glucosamine N-acyltransferase non-repeat region" evidence="8">
    <location>
        <begin position="32"/>
        <end position="100"/>
    </location>
</feature>
<keyword evidence="4 7" id="KW-0677">Repeat</keyword>
<comment type="similarity">
    <text evidence="7">Belongs to the transferase hexapeptide repeat family. LpxD subfamily.</text>
</comment>
<comment type="subunit">
    <text evidence="7">Homotrimer.</text>
</comment>
<sequence>MTEPQFLVPAEAMTVASVAAFLKAEWAGGDGDRVIGRVSALSNAAADSLTFLDNPKYGDQLAATRAAACLVSARQRDLVPAGVAAIVVPHPHAAFVQVSRKLYPQALRPQSLFGATGISPGAMIHPSARLEPGVVVDPGVVVGPQAEVGSGTLLAAGCVVGPGVRIGRDCAIGPHVSLVHALVGNRVILHAGVRVGQDGFGFELGRVKHAKVPQVGRVIIQDDVEIGANSTVDRGHVLDTVVGEGTKIDNLVQIAHNVEIGRHCVIVSQVGISGSARLGDFVMLGGQVGVNNHVTIGSGAQIAATSIVKDDVPDGARWGGRPAKPVREWFREIAAVERLARARPADRDEGAS</sequence>
<dbReference type="OrthoDB" id="9784739at2"/>
<evidence type="ECO:0000256" key="2">
    <source>
        <dbReference type="ARBA" id="ARBA00022556"/>
    </source>
</evidence>
<dbReference type="AlphaFoldDB" id="A0A2S0NHE3"/>
<dbReference type="InterPro" id="IPR001451">
    <property type="entry name" value="Hexapep"/>
</dbReference>
<dbReference type="PANTHER" id="PTHR43378">
    <property type="entry name" value="UDP-3-O-ACYLGLUCOSAMINE N-ACYLTRANSFERASE"/>
    <property type="match status" value="1"/>
</dbReference>
<dbReference type="HAMAP" id="MF_00523">
    <property type="entry name" value="LpxD"/>
    <property type="match status" value="1"/>
</dbReference>
<dbReference type="GO" id="GO:0103118">
    <property type="term" value="F:UDP-3-O-[(3R)-3-hydroxyacyl]-glucosamine N-acyltransferase activity"/>
    <property type="evidence" value="ECO:0007669"/>
    <property type="project" value="UniProtKB-EC"/>
</dbReference>
<feature type="active site" description="Proton acceptor" evidence="7">
    <location>
        <position position="256"/>
    </location>
</feature>
<proteinExistence type="inferred from homology"/>
<evidence type="ECO:0000256" key="5">
    <source>
        <dbReference type="ARBA" id="ARBA00023098"/>
    </source>
</evidence>
<dbReference type="Pfam" id="PF00132">
    <property type="entry name" value="Hexapep"/>
    <property type="match status" value="2"/>
</dbReference>
<name>A0A2S0NHE3_9HYPH</name>
<reference evidence="9 10" key="1">
    <citation type="submission" date="2018-03" db="EMBL/GenBank/DDBJ databases">
        <title>Genome sequencing of Phreatobacter sp.</title>
        <authorList>
            <person name="Kim S.-J."/>
            <person name="Heo J."/>
            <person name="Kwon S.-W."/>
        </authorList>
    </citation>
    <scope>NUCLEOTIDE SEQUENCE [LARGE SCALE GENOMIC DNA]</scope>
    <source>
        <strain evidence="9 10">S-12</strain>
    </source>
</reference>
<gene>
    <name evidence="7 9" type="primary">lpxD</name>
    <name evidence="9" type="ORF">C6569_07805</name>
</gene>
<dbReference type="NCBIfam" id="NF002060">
    <property type="entry name" value="PRK00892.1"/>
    <property type="match status" value="1"/>
</dbReference>
<keyword evidence="10" id="KW-1185">Reference proteome</keyword>
<keyword evidence="3 7" id="KW-0808">Transferase</keyword>
<evidence type="ECO:0000256" key="6">
    <source>
        <dbReference type="ARBA" id="ARBA00023315"/>
    </source>
</evidence>
<dbReference type="Gene3D" id="3.40.1390.10">
    <property type="entry name" value="MurE/MurF, N-terminal domain"/>
    <property type="match status" value="1"/>
</dbReference>
<dbReference type="GO" id="GO:0016020">
    <property type="term" value="C:membrane"/>
    <property type="evidence" value="ECO:0007669"/>
    <property type="project" value="GOC"/>
</dbReference>
<accession>A0A2S0NHE3</accession>
<dbReference type="GO" id="GO:0016410">
    <property type="term" value="F:N-acyltransferase activity"/>
    <property type="evidence" value="ECO:0007669"/>
    <property type="project" value="InterPro"/>
</dbReference>
<dbReference type="Pfam" id="PF04613">
    <property type="entry name" value="LpxD"/>
    <property type="match status" value="1"/>
</dbReference>
<evidence type="ECO:0000313" key="9">
    <source>
        <dbReference type="EMBL" id="AVO47574.1"/>
    </source>
</evidence>
<keyword evidence="1 7" id="KW-0444">Lipid biosynthesis</keyword>
<comment type="function">
    <text evidence="7">Catalyzes the N-acylation of UDP-3-O-acylglucosamine using 3-hydroxyacyl-ACP as the acyl donor. Is involved in the biosynthesis of lipid A, a phosphorylated glycolipid that anchors the lipopolysaccharide to the outer membrane of the cell.</text>
</comment>
<dbReference type="NCBIfam" id="TIGR01853">
    <property type="entry name" value="lipid_A_lpxD"/>
    <property type="match status" value="1"/>
</dbReference>
<dbReference type="Gene3D" id="2.160.10.10">
    <property type="entry name" value="Hexapeptide repeat proteins"/>
    <property type="match status" value="1"/>
</dbReference>
<evidence type="ECO:0000256" key="1">
    <source>
        <dbReference type="ARBA" id="ARBA00022516"/>
    </source>
</evidence>
<dbReference type="RefSeq" id="WP_106750944.1">
    <property type="nucleotide sequence ID" value="NZ_CP027668.1"/>
</dbReference>
<dbReference type="GO" id="GO:0009245">
    <property type="term" value="P:lipid A biosynthetic process"/>
    <property type="evidence" value="ECO:0007669"/>
    <property type="project" value="UniProtKB-UniRule"/>
</dbReference>
<evidence type="ECO:0000256" key="7">
    <source>
        <dbReference type="HAMAP-Rule" id="MF_00523"/>
    </source>
</evidence>
<dbReference type="KEGG" id="phr:C6569_07805"/>
<dbReference type="InterPro" id="IPR011004">
    <property type="entry name" value="Trimer_LpxA-like_sf"/>
</dbReference>
<dbReference type="UniPathway" id="UPA00973"/>
<protein>
    <recommendedName>
        <fullName evidence="7">UDP-3-O-acylglucosamine N-acyltransferase</fullName>
        <ecNumber evidence="7">2.3.1.191</ecNumber>
    </recommendedName>
</protein>
<dbReference type="InterPro" id="IPR020573">
    <property type="entry name" value="UDP_GlcNAc_AcTrfase_non-rep"/>
</dbReference>
<comment type="pathway">
    <text evidence="7">Bacterial outer membrane biogenesis; LPS lipid A biosynthesis.</text>
</comment>
<evidence type="ECO:0000256" key="3">
    <source>
        <dbReference type="ARBA" id="ARBA00022679"/>
    </source>
</evidence>
<dbReference type="InterPro" id="IPR018357">
    <property type="entry name" value="Hexapep_transf_CS"/>
</dbReference>
<evidence type="ECO:0000256" key="4">
    <source>
        <dbReference type="ARBA" id="ARBA00022737"/>
    </source>
</evidence>
<dbReference type="InterPro" id="IPR007691">
    <property type="entry name" value="LpxD"/>
</dbReference>
<dbReference type="EC" id="2.3.1.191" evidence="7"/>
<dbReference type="EMBL" id="CP027668">
    <property type="protein sequence ID" value="AVO47574.1"/>
    <property type="molecule type" value="Genomic_DNA"/>
</dbReference>
<comment type="catalytic activity">
    <reaction evidence="7">
        <text>a UDP-3-O-[(3R)-3-hydroxyacyl]-alpha-D-glucosamine + a (3R)-hydroxyacyl-[ACP] = a UDP-2-N,3-O-bis[(3R)-3-hydroxyacyl]-alpha-D-glucosamine + holo-[ACP] + H(+)</text>
        <dbReference type="Rhea" id="RHEA:53836"/>
        <dbReference type="Rhea" id="RHEA-COMP:9685"/>
        <dbReference type="Rhea" id="RHEA-COMP:9945"/>
        <dbReference type="ChEBI" id="CHEBI:15378"/>
        <dbReference type="ChEBI" id="CHEBI:64479"/>
        <dbReference type="ChEBI" id="CHEBI:78827"/>
        <dbReference type="ChEBI" id="CHEBI:137740"/>
        <dbReference type="ChEBI" id="CHEBI:137748"/>
        <dbReference type="EC" id="2.3.1.191"/>
    </reaction>
</comment>
<keyword evidence="5 7" id="KW-0443">Lipid metabolism</keyword>
<dbReference type="PROSITE" id="PS00101">
    <property type="entry name" value="HEXAPEP_TRANSFERASES"/>
    <property type="match status" value="1"/>
</dbReference>
<keyword evidence="6 7" id="KW-0012">Acyltransferase</keyword>
<evidence type="ECO:0000313" key="10">
    <source>
        <dbReference type="Proteomes" id="UP000237889"/>
    </source>
</evidence>
<keyword evidence="2 7" id="KW-0441">Lipid A biosynthesis</keyword>
<organism evidence="9 10">
    <name type="scientific">Phreatobacter cathodiphilus</name>
    <dbReference type="NCBI Taxonomy" id="1868589"/>
    <lineage>
        <taxon>Bacteria</taxon>
        <taxon>Pseudomonadati</taxon>
        <taxon>Pseudomonadota</taxon>
        <taxon>Alphaproteobacteria</taxon>
        <taxon>Hyphomicrobiales</taxon>
        <taxon>Phreatobacteraceae</taxon>
        <taxon>Phreatobacter</taxon>
    </lineage>
</organism>
<dbReference type="PANTHER" id="PTHR43378:SF2">
    <property type="entry name" value="UDP-3-O-ACYLGLUCOSAMINE N-ACYLTRANSFERASE 1, MITOCHONDRIAL-RELATED"/>
    <property type="match status" value="1"/>
</dbReference>
<evidence type="ECO:0000259" key="8">
    <source>
        <dbReference type="Pfam" id="PF04613"/>
    </source>
</evidence>
<dbReference type="CDD" id="cd03352">
    <property type="entry name" value="LbH_LpxD"/>
    <property type="match status" value="1"/>
</dbReference>
<dbReference type="SUPFAM" id="SSF51161">
    <property type="entry name" value="Trimeric LpxA-like enzymes"/>
    <property type="match status" value="1"/>
</dbReference>